<evidence type="ECO:0000259" key="4">
    <source>
        <dbReference type="PROSITE" id="PS51832"/>
    </source>
</evidence>
<dbReference type="Gene3D" id="3.30.450.40">
    <property type="match status" value="1"/>
</dbReference>
<dbReference type="Proteomes" id="UP000014975">
    <property type="component" value="Unassembled WGS sequence"/>
</dbReference>
<dbReference type="PROSITE" id="PS50110">
    <property type="entry name" value="RESPONSE_REGULATORY"/>
    <property type="match status" value="1"/>
</dbReference>
<keyword evidence="5" id="KW-0378">Hydrolase</keyword>
<feature type="domain" description="HD" evidence="3">
    <location>
        <begin position="314"/>
        <end position="436"/>
    </location>
</feature>
<dbReference type="CDD" id="cd00077">
    <property type="entry name" value="HDc"/>
    <property type="match status" value="1"/>
</dbReference>
<dbReference type="GO" id="GO:0000160">
    <property type="term" value="P:phosphorelay signal transduction system"/>
    <property type="evidence" value="ECO:0007669"/>
    <property type="project" value="InterPro"/>
</dbReference>
<gene>
    <name evidence="5" type="ORF">dsat_2239</name>
</gene>
<feature type="modified residue" description="4-aspartylphosphate" evidence="1">
    <location>
        <position position="54"/>
    </location>
</feature>
<dbReference type="eggNOG" id="COG2206">
    <property type="taxonomic scope" value="Bacteria"/>
</dbReference>
<sequence>MQRSTILLVDDEPGLLDVCREALGEKGHFVLAAGNGREALSVLEHEKIDCVVCDLRMPEMGGMDLLRESKRRGIDAEFIFLTGYGCVSNAVECLQLGAVDYMLKPFGIEDLAVRVDKALGERRLRASPGDGLGLSTVMGLGQALRARSSFSGQLKEFLSQVRGTFAPDVMTFFFPSNDGRRPVTFRANALKNGILSWWGLVAERVLELGKPRLFDPKGLAAAARAGRDMPAAMPPMSLMIAPLVNGSERIGASVVIRLGEDNPYSMGDLQLLSFFCSHAAAVLDCTAKHRQIEDLNMGVITSLVRAVEAKDPYTCGHSERVAEYAVALGEAFGLSRHERELVRIAGLLHDIGKIGVPDSILNKPEGLTQDEYDIMQRHPAIGRDIISRVAVLDDVLPLIYHHHERMDGSGYPDRLMGDNIPLLSRIISVADGYEAMVSNRAYRNGLASRMAMETLLKGAGSQWDRRIVEVFGDLVTLGRVQAPVLA</sequence>
<dbReference type="Pfam" id="PF13487">
    <property type="entry name" value="HD_5"/>
    <property type="match status" value="1"/>
</dbReference>
<dbReference type="InterPro" id="IPR037522">
    <property type="entry name" value="HD_GYP_dom"/>
</dbReference>
<evidence type="ECO:0000313" key="5">
    <source>
        <dbReference type="EMBL" id="EPR34876.1"/>
    </source>
</evidence>
<dbReference type="CDD" id="cd17536">
    <property type="entry name" value="REC_YesN-like"/>
    <property type="match status" value="1"/>
</dbReference>
<dbReference type="PROSITE" id="PS51832">
    <property type="entry name" value="HD_GYP"/>
    <property type="match status" value="1"/>
</dbReference>
<dbReference type="Gene3D" id="1.10.3210.10">
    <property type="entry name" value="Hypothetical protein af1432"/>
    <property type="match status" value="1"/>
</dbReference>
<dbReference type="Pfam" id="PF00072">
    <property type="entry name" value="Response_reg"/>
    <property type="match status" value="1"/>
</dbReference>
<dbReference type="SUPFAM" id="SSF55781">
    <property type="entry name" value="GAF domain-like"/>
    <property type="match status" value="1"/>
</dbReference>
<evidence type="ECO:0000256" key="1">
    <source>
        <dbReference type="PROSITE-ProRule" id="PRU00169"/>
    </source>
</evidence>
<dbReference type="InterPro" id="IPR006675">
    <property type="entry name" value="HDIG_dom"/>
</dbReference>
<dbReference type="SMART" id="SM00471">
    <property type="entry name" value="HDc"/>
    <property type="match status" value="1"/>
</dbReference>
<dbReference type="InterPro" id="IPR003607">
    <property type="entry name" value="HD/PDEase_dom"/>
</dbReference>
<feature type="domain" description="HD-GYP" evidence="4">
    <location>
        <begin position="292"/>
        <end position="486"/>
    </location>
</feature>
<dbReference type="GO" id="GO:0016787">
    <property type="term" value="F:hydrolase activity"/>
    <property type="evidence" value="ECO:0007669"/>
    <property type="project" value="UniProtKB-KW"/>
</dbReference>
<dbReference type="RefSeq" id="WP_020886125.1">
    <property type="nucleotide sequence ID" value="NZ_ATHI01000005.1"/>
</dbReference>
<dbReference type="PANTHER" id="PTHR45228">
    <property type="entry name" value="CYCLIC DI-GMP PHOSPHODIESTERASE TM_0186-RELATED"/>
    <property type="match status" value="1"/>
</dbReference>
<dbReference type="PANTHER" id="PTHR45228:SF1">
    <property type="entry name" value="CYCLIC DI-GMP PHOSPHODIESTERASE TM_0186"/>
    <property type="match status" value="1"/>
</dbReference>
<dbReference type="SUPFAM" id="SSF109604">
    <property type="entry name" value="HD-domain/PDEase-like"/>
    <property type="match status" value="1"/>
</dbReference>
<dbReference type="InterPro" id="IPR029016">
    <property type="entry name" value="GAF-like_dom_sf"/>
</dbReference>
<protein>
    <submittedName>
        <fullName evidence="5">Response regulator receiver modulated metal dependent phosphohydrolase</fullName>
    </submittedName>
</protein>
<name>S7TDW2_9BACT</name>
<organism evidence="5 6">
    <name type="scientific">Alkalidesulfovibrio alkalitolerans DSM 16529</name>
    <dbReference type="NCBI Taxonomy" id="1121439"/>
    <lineage>
        <taxon>Bacteria</taxon>
        <taxon>Pseudomonadati</taxon>
        <taxon>Thermodesulfobacteriota</taxon>
        <taxon>Desulfovibrionia</taxon>
        <taxon>Desulfovibrionales</taxon>
        <taxon>Desulfovibrionaceae</taxon>
        <taxon>Alkalidesulfovibrio</taxon>
    </lineage>
</organism>
<evidence type="ECO:0000313" key="6">
    <source>
        <dbReference type="Proteomes" id="UP000014975"/>
    </source>
</evidence>
<keyword evidence="1" id="KW-0597">Phosphoprotein</keyword>
<reference evidence="5 6" key="1">
    <citation type="journal article" date="2013" name="Genome Announc.">
        <title>Draft genome sequences for three mercury-methylating, sulfate-reducing bacteria.</title>
        <authorList>
            <person name="Brown S.D."/>
            <person name="Hurt R.A.Jr."/>
            <person name="Gilmour C.C."/>
            <person name="Elias D.A."/>
        </authorList>
    </citation>
    <scope>NUCLEOTIDE SEQUENCE [LARGE SCALE GENOMIC DNA]</scope>
    <source>
        <strain evidence="5 6">DSM 16529</strain>
    </source>
</reference>
<dbReference type="OrthoDB" id="9769359at2"/>
<dbReference type="PROSITE" id="PS51831">
    <property type="entry name" value="HD"/>
    <property type="match status" value="1"/>
</dbReference>
<dbReference type="InterPro" id="IPR011006">
    <property type="entry name" value="CheY-like_superfamily"/>
</dbReference>
<dbReference type="SUPFAM" id="SSF52172">
    <property type="entry name" value="CheY-like"/>
    <property type="match status" value="1"/>
</dbReference>
<comment type="caution">
    <text evidence="5">The sequence shown here is derived from an EMBL/GenBank/DDBJ whole genome shotgun (WGS) entry which is preliminary data.</text>
</comment>
<dbReference type="AlphaFoldDB" id="S7TDW2"/>
<dbReference type="NCBIfam" id="TIGR00277">
    <property type="entry name" value="HDIG"/>
    <property type="match status" value="1"/>
</dbReference>
<dbReference type="InterPro" id="IPR001789">
    <property type="entry name" value="Sig_transdc_resp-reg_receiver"/>
</dbReference>
<accession>S7TDW2</accession>
<evidence type="ECO:0000259" key="3">
    <source>
        <dbReference type="PROSITE" id="PS51831"/>
    </source>
</evidence>
<feature type="domain" description="Response regulatory" evidence="2">
    <location>
        <begin position="5"/>
        <end position="119"/>
    </location>
</feature>
<dbReference type="STRING" id="1121439.dsat_2239"/>
<evidence type="ECO:0000259" key="2">
    <source>
        <dbReference type="PROSITE" id="PS50110"/>
    </source>
</evidence>
<dbReference type="PATRIC" id="fig|1121439.3.peg.626"/>
<dbReference type="InterPro" id="IPR052020">
    <property type="entry name" value="Cyclic_di-GMP/3'3'-cGAMP_PDE"/>
</dbReference>
<dbReference type="Gene3D" id="3.40.50.2300">
    <property type="match status" value="1"/>
</dbReference>
<keyword evidence="6" id="KW-1185">Reference proteome</keyword>
<dbReference type="EMBL" id="ATHI01000005">
    <property type="protein sequence ID" value="EPR34876.1"/>
    <property type="molecule type" value="Genomic_DNA"/>
</dbReference>
<dbReference type="InterPro" id="IPR006674">
    <property type="entry name" value="HD_domain"/>
</dbReference>
<proteinExistence type="predicted"/>
<dbReference type="eggNOG" id="COG2204">
    <property type="taxonomic scope" value="Bacteria"/>
</dbReference>
<dbReference type="SMART" id="SM00448">
    <property type="entry name" value="REC"/>
    <property type="match status" value="1"/>
</dbReference>